<dbReference type="eggNOG" id="arCOG00715">
    <property type="taxonomic scope" value="Archaea"/>
</dbReference>
<dbReference type="GeneID" id="32173782"/>
<evidence type="ECO:0000313" key="1">
    <source>
        <dbReference type="EMBL" id="AEE94669.1"/>
    </source>
</evidence>
<organism evidence="1 2">
    <name type="scientific">Acidianus hospitalis (strain W1)</name>
    <dbReference type="NCBI Taxonomy" id="933801"/>
    <lineage>
        <taxon>Archaea</taxon>
        <taxon>Thermoproteota</taxon>
        <taxon>Thermoprotei</taxon>
        <taxon>Sulfolobales</taxon>
        <taxon>Sulfolobaceae</taxon>
        <taxon>Acidianus</taxon>
    </lineage>
</organism>
<dbReference type="EMBL" id="CP002535">
    <property type="protein sequence ID" value="AEE94669.1"/>
    <property type="molecule type" value="Genomic_DNA"/>
</dbReference>
<dbReference type="KEGG" id="aho:Ahos_1793"/>
<dbReference type="AlphaFoldDB" id="F4B6X6"/>
<evidence type="ECO:0000313" key="2">
    <source>
        <dbReference type="Proteomes" id="UP000008458"/>
    </source>
</evidence>
<dbReference type="Proteomes" id="UP000008458">
    <property type="component" value="Chromosome"/>
</dbReference>
<dbReference type="HOGENOM" id="CLU_2339986_0_0_2"/>
<reference key="2">
    <citation type="journal article" date="2011" name="Extremophiles">
        <title>Genomic analyses of Acidianus hospitalis W1 a host for studying crenarchaeal virus and plasmid life cycles.</title>
        <authorList>
            <person name="You X.Y."/>
            <person name="Liu C."/>
            <person name="Wang S.Y."/>
            <person name="Jiang C.Y."/>
            <person name="Shah S.A."/>
            <person name="Prangishvili D."/>
            <person name="Liu S.J."/>
            <person name="Garrett R.A."/>
        </authorList>
    </citation>
    <scope>NUCLEOTIDE SEQUENCE</scope>
    <source>
        <strain>W1</strain>
    </source>
</reference>
<keyword evidence="2" id="KW-1185">Reference proteome</keyword>
<dbReference type="RefSeq" id="WP_013776584.1">
    <property type="nucleotide sequence ID" value="NC_015518.1"/>
</dbReference>
<gene>
    <name evidence="1" type="ordered locus">Ahos_1793</name>
</gene>
<accession>F4B6X6</accession>
<protein>
    <submittedName>
        <fullName evidence="1">PIN domain protein</fullName>
    </submittedName>
</protein>
<name>F4B6X6_ACIHW</name>
<proteinExistence type="predicted"/>
<reference evidence="1 2" key="1">
    <citation type="journal article" date="2011" name="Extremophiles">
        <title>Genomic analysis of Acidianus hospitalis W1 a host for studying crenarchaeal virus and plasmid life cycles.</title>
        <authorList>
            <person name="You X.Y."/>
            <person name="Liu C."/>
            <person name="Wang S.Y."/>
            <person name="Jiang C.Y."/>
            <person name="Shah S.A."/>
            <person name="Prangishvili D."/>
            <person name="She Q."/>
            <person name="Liu S.J."/>
            <person name="Garrett R.A."/>
        </authorList>
    </citation>
    <scope>NUCLEOTIDE SEQUENCE [LARGE SCALE GENOMIC DNA]</scope>
    <source>
        <strain evidence="1 2">W1</strain>
    </source>
</reference>
<sequence>MEDKILVYPKVSNLSKLIDNVEVDELPDDLHELKHKVYRFYIFIYAILKPKKAINEKVTKMKEKAEEVLSRIYKGEEKVITTVVHISEVANIIETNV</sequence>